<sequence length="602" mass="67435">MDAAALLCNICPKRPTFSDVSHLLTHISSKAHLSHYFKLQVRSHQEQQAVTLLREYDRWYKANNLAKLLSDRMSSKEARRKKTHEKLNTEREAEHRTTGPLSTACLSPQNPLPDYLDPRLSHSYVISDSEPGNTTASHASSHAVLAGSSYYLSDTYTGLEPSLTSTSSPKQPLHPAPSIWKQEPPRNEDTSAQATLYWSETLGNETDVVPQPSNQYNCDPFIDDNDNDSVDFPTNSEMDKERADEIARLKGVLWPGMDIFDSATEQMRRRRNQKKDESILKMMEKTSLCVEPTELVFSPTGILRKQRVISGNVEDSSPLKGETPIPKRRANRPKRVLSQVDPNIHRGQDRKRNRRTTKRIENTMNEAIDERNIPLLRASLGPQRPRYGSHGDDMDEFAMSFKDNKLKPRTGFTVFRDLPNQYNAGSIDHCRGDGSHSAASASPHPIFLLRDFTTSADAYPLSPGNHASTLTERVLGMSMDKENIEPLLDVRGRVDPLVDWHSPSLTGHLTSDIGYPPQYFFGDAHSVGFSPFDSQENPAGYSFNPLTVSLPRVPADDTPVYTAKSDHKSKPQCVTQLGSPEATISEVDEGEFDRLYLDGSSC</sequence>
<keyword evidence="3" id="KW-1185">Reference proteome</keyword>
<dbReference type="Proteomes" id="UP000248423">
    <property type="component" value="Unassembled WGS sequence"/>
</dbReference>
<reference evidence="2 3" key="1">
    <citation type="submission" date="2018-02" db="EMBL/GenBank/DDBJ databases">
        <title>The genomes of Aspergillus section Nigri reveals drivers in fungal speciation.</title>
        <authorList>
            <consortium name="DOE Joint Genome Institute"/>
            <person name="Vesth T.C."/>
            <person name="Nybo J."/>
            <person name="Theobald S."/>
            <person name="Brandl J."/>
            <person name="Frisvad J.C."/>
            <person name="Nielsen K.F."/>
            <person name="Lyhne E.K."/>
            <person name="Kogle M.E."/>
            <person name="Kuo A."/>
            <person name="Riley R."/>
            <person name="Clum A."/>
            <person name="Nolan M."/>
            <person name="Lipzen A."/>
            <person name="Salamov A."/>
            <person name="Henrissat B."/>
            <person name="Wiebenga A."/>
            <person name="De vries R.P."/>
            <person name="Grigoriev I.V."/>
            <person name="Mortensen U.H."/>
            <person name="Andersen M.R."/>
            <person name="Baker S.E."/>
        </authorList>
    </citation>
    <scope>NUCLEOTIDE SEQUENCE [LARGE SCALE GENOMIC DNA]</scope>
    <source>
        <strain evidence="2 3">CBS 121057</strain>
    </source>
</reference>
<feature type="region of interest" description="Disordered" evidence="1">
    <location>
        <begin position="72"/>
        <end position="110"/>
    </location>
</feature>
<organism evidence="2 3">
    <name type="scientific">Aspergillus sclerotiicarbonarius (strain CBS 121057 / IBT 28362)</name>
    <dbReference type="NCBI Taxonomy" id="1448318"/>
    <lineage>
        <taxon>Eukaryota</taxon>
        <taxon>Fungi</taxon>
        <taxon>Dikarya</taxon>
        <taxon>Ascomycota</taxon>
        <taxon>Pezizomycotina</taxon>
        <taxon>Eurotiomycetes</taxon>
        <taxon>Eurotiomycetidae</taxon>
        <taxon>Eurotiales</taxon>
        <taxon>Aspergillaceae</taxon>
        <taxon>Aspergillus</taxon>
        <taxon>Aspergillus subgen. Circumdati</taxon>
    </lineage>
</organism>
<evidence type="ECO:0000256" key="1">
    <source>
        <dbReference type="SAM" id="MobiDB-lite"/>
    </source>
</evidence>
<protein>
    <submittedName>
        <fullName evidence="2">Uncharacterized protein</fullName>
    </submittedName>
</protein>
<feature type="compositionally biased region" description="Basic and acidic residues" evidence="1">
    <location>
        <begin position="85"/>
        <end position="97"/>
    </location>
</feature>
<gene>
    <name evidence="2" type="ORF">BO78DRAFT_414676</name>
</gene>
<name>A0A319ES17_ASPSB</name>
<proteinExistence type="predicted"/>
<feature type="compositionally biased region" description="Polar residues" evidence="1">
    <location>
        <begin position="161"/>
        <end position="170"/>
    </location>
</feature>
<feature type="region of interest" description="Disordered" evidence="1">
    <location>
        <begin position="161"/>
        <end position="191"/>
    </location>
</feature>
<dbReference type="EMBL" id="KZ826321">
    <property type="protein sequence ID" value="PYI10595.1"/>
    <property type="molecule type" value="Genomic_DNA"/>
</dbReference>
<evidence type="ECO:0000313" key="3">
    <source>
        <dbReference type="Proteomes" id="UP000248423"/>
    </source>
</evidence>
<dbReference type="OrthoDB" id="5428259at2759"/>
<evidence type="ECO:0000313" key="2">
    <source>
        <dbReference type="EMBL" id="PYI10595.1"/>
    </source>
</evidence>
<dbReference type="STRING" id="1448318.A0A319ES17"/>
<feature type="region of interest" description="Disordered" evidence="1">
    <location>
        <begin position="313"/>
        <end position="333"/>
    </location>
</feature>
<dbReference type="AlphaFoldDB" id="A0A319ES17"/>
<accession>A0A319ES17</accession>
<dbReference type="VEuPathDB" id="FungiDB:BO78DRAFT_414676"/>
<feature type="compositionally biased region" description="Polar residues" evidence="1">
    <location>
        <begin position="99"/>
        <end position="109"/>
    </location>
</feature>